<dbReference type="InterPro" id="IPR002816">
    <property type="entry name" value="TraB/PrgY/GumN_fam"/>
</dbReference>
<dbReference type="GO" id="GO:0006508">
    <property type="term" value="P:proteolysis"/>
    <property type="evidence" value="ECO:0007669"/>
    <property type="project" value="UniProtKB-KW"/>
</dbReference>
<accession>A0A4R6UHF3</accession>
<evidence type="ECO:0000256" key="3">
    <source>
        <dbReference type="ARBA" id="ARBA00004479"/>
    </source>
</evidence>
<name>A0A4R6UHF3_9GAMM</name>
<evidence type="ECO:0008006" key="16">
    <source>
        <dbReference type="Google" id="ProtNLM"/>
    </source>
</evidence>
<comment type="cofactor">
    <cofactor evidence="1">
        <name>Mn(2+)</name>
        <dbReference type="ChEBI" id="CHEBI:29035"/>
    </cofactor>
</comment>
<evidence type="ECO:0000313" key="14">
    <source>
        <dbReference type="EMBL" id="TDQ46291.1"/>
    </source>
</evidence>
<protein>
    <recommendedName>
        <fullName evidence="16">TraB family protein</fullName>
    </recommendedName>
</protein>
<keyword evidence="15" id="KW-1185">Reference proteome</keyword>
<dbReference type="Proteomes" id="UP000295375">
    <property type="component" value="Unassembled WGS sequence"/>
</dbReference>
<dbReference type="CDD" id="cd14789">
    <property type="entry name" value="Tiki"/>
    <property type="match status" value="1"/>
</dbReference>
<dbReference type="AlphaFoldDB" id="A0A4R6UHF3"/>
<dbReference type="GO" id="GO:0004222">
    <property type="term" value="F:metalloendopeptidase activity"/>
    <property type="evidence" value="ECO:0007669"/>
    <property type="project" value="TreeGrafter"/>
</dbReference>
<dbReference type="GO" id="GO:0046872">
    <property type="term" value="F:metal ion binding"/>
    <property type="evidence" value="ECO:0007669"/>
    <property type="project" value="UniProtKB-KW"/>
</dbReference>
<proteinExistence type="predicted"/>
<dbReference type="PANTHER" id="PTHR31120:SF6">
    <property type="entry name" value="METALLOPROTEASE TIKI HOMOLOG"/>
    <property type="match status" value="1"/>
</dbReference>
<evidence type="ECO:0000256" key="4">
    <source>
        <dbReference type="ARBA" id="ARBA00022670"/>
    </source>
</evidence>
<keyword evidence="5" id="KW-0812">Transmembrane</keyword>
<evidence type="ECO:0000256" key="7">
    <source>
        <dbReference type="ARBA" id="ARBA00022729"/>
    </source>
</evidence>
<evidence type="ECO:0000256" key="10">
    <source>
        <dbReference type="ARBA" id="ARBA00023049"/>
    </source>
</evidence>
<comment type="subcellular location">
    <subcellularLocation>
        <location evidence="3">Membrane</location>
        <topology evidence="3">Single-pass type I membrane protein</topology>
    </subcellularLocation>
</comment>
<evidence type="ECO:0000256" key="13">
    <source>
        <dbReference type="SAM" id="SignalP"/>
    </source>
</evidence>
<gene>
    <name evidence="14" type="ORF">EV696_11476</name>
</gene>
<feature type="chain" id="PRO_5020620060" description="TraB family protein" evidence="13">
    <location>
        <begin position="20"/>
        <end position="311"/>
    </location>
</feature>
<evidence type="ECO:0000256" key="5">
    <source>
        <dbReference type="ARBA" id="ARBA00022692"/>
    </source>
</evidence>
<evidence type="ECO:0000256" key="9">
    <source>
        <dbReference type="ARBA" id="ARBA00022989"/>
    </source>
</evidence>
<evidence type="ECO:0000256" key="12">
    <source>
        <dbReference type="ARBA" id="ARBA00023180"/>
    </source>
</evidence>
<keyword evidence="10" id="KW-0482">Metalloprotease</keyword>
<evidence type="ECO:0000256" key="8">
    <source>
        <dbReference type="ARBA" id="ARBA00022801"/>
    </source>
</evidence>
<evidence type="ECO:0000256" key="2">
    <source>
        <dbReference type="ARBA" id="ARBA00001941"/>
    </source>
</evidence>
<keyword evidence="4" id="KW-0645">Protease</keyword>
<dbReference type="EMBL" id="SNYM01000014">
    <property type="protein sequence ID" value="TDQ46291.1"/>
    <property type="molecule type" value="Genomic_DNA"/>
</dbReference>
<comment type="caution">
    <text evidence="14">The sequence shown here is derived from an EMBL/GenBank/DDBJ whole genome shotgun (WGS) entry which is preliminary data.</text>
</comment>
<dbReference type="GO" id="GO:0030178">
    <property type="term" value="P:negative regulation of Wnt signaling pathway"/>
    <property type="evidence" value="ECO:0007669"/>
    <property type="project" value="InterPro"/>
</dbReference>
<dbReference type="GO" id="GO:0016020">
    <property type="term" value="C:membrane"/>
    <property type="evidence" value="ECO:0007669"/>
    <property type="project" value="UniProtKB-SubCell"/>
</dbReference>
<evidence type="ECO:0000256" key="1">
    <source>
        <dbReference type="ARBA" id="ARBA00001936"/>
    </source>
</evidence>
<dbReference type="Pfam" id="PF01963">
    <property type="entry name" value="TraB_PrgY_gumN"/>
    <property type="match status" value="1"/>
</dbReference>
<reference evidence="14 15" key="1">
    <citation type="submission" date="2019-03" db="EMBL/GenBank/DDBJ databases">
        <title>Genomic Encyclopedia of Type Strains, Phase IV (KMG-IV): sequencing the most valuable type-strain genomes for metagenomic binning, comparative biology and taxonomic classification.</title>
        <authorList>
            <person name="Goeker M."/>
        </authorList>
    </citation>
    <scope>NUCLEOTIDE SEQUENCE [LARGE SCALE GENOMIC DNA]</scope>
    <source>
        <strain evidence="14 15">DSM 103792</strain>
    </source>
</reference>
<organism evidence="14 15">
    <name type="scientific">Permianibacter aggregans</name>
    <dbReference type="NCBI Taxonomy" id="1510150"/>
    <lineage>
        <taxon>Bacteria</taxon>
        <taxon>Pseudomonadati</taxon>
        <taxon>Pseudomonadota</taxon>
        <taxon>Gammaproteobacteria</taxon>
        <taxon>Pseudomonadales</taxon>
        <taxon>Pseudomonadaceae</taxon>
        <taxon>Permianibacter</taxon>
    </lineage>
</organism>
<dbReference type="RefSeq" id="WP_133592013.1">
    <property type="nucleotide sequence ID" value="NZ_CP037953.1"/>
</dbReference>
<keyword evidence="8" id="KW-0378">Hydrolase</keyword>
<dbReference type="InterPro" id="IPR040230">
    <property type="entry name" value="TIKI1/2-like"/>
</dbReference>
<evidence type="ECO:0000256" key="11">
    <source>
        <dbReference type="ARBA" id="ARBA00023136"/>
    </source>
</evidence>
<evidence type="ECO:0000313" key="15">
    <source>
        <dbReference type="Proteomes" id="UP000295375"/>
    </source>
</evidence>
<keyword evidence="7 13" id="KW-0732">Signal</keyword>
<keyword evidence="6" id="KW-0479">Metal-binding</keyword>
<evidence type="ECO:0000256" key="6">
    <source>
        <dbReference type="ARBA" id="ARBA00022723"/>
    </source>
</evidence>
<dbReference type="OrthoDB" id="357294at2"/>
<keyword evidence="12" id="KW-0325">Glycoprotein</keyword>
<dbReference type="PANTHER" id="PTHR31120">
    <property type="entry name" value="METALLOPROTEASE TIKI"/>
    <property type="match status" value="1"/>
</dbReference>
<comment type="cofactor">
    <cofactor evidence="2">
        <name>Co(2+)</name>
        <dbReference type="ChEBI" id="CHEBI:48828"/>
    </cofactor>
</comment>
<keyword evidence="11" id="KW-0472">Membrane</keyword>
<keyword evidence="9" id="KW-1133">Transmembrane helix</keyword>
<sequence length="311" mass="34810">MLQRLILLLWVLCASVSSAAEQRAPLLWKIDGPQTHYLFGTIHLPDPRVTTLAAPVTEALKQSKLIVTELEFSAGTIMAMSTAGMLPVGESLTEKLPEDLRNALQLELKAIDPNYQLAMFDRMKIWTMATNLALLPIQKKHRGVAPLDMQLVQLAAKHGARNIGLEKLHEQLDIFDTLTLDEQLSLLRDAVELRKKARTTGPDFLELMITAYVDGNAQAILQLTEEGLSENPELSERLRKTLIDDRNHNMADRIDALIKTPKQKPMFIAVGAAHLIGESSVVDLLRKKGYTITRTGVEQEQYDERTAIAYR</sequence>
<feature type="signal peptide" evidence="13">
    <location>
        <begin position="1"/>
        <end position="19"/>
    </location>
</feature>